<accession>A0A0L6V4R6</accession>
<dbReference type="AlphaFoldDB" id="A0A0L6V4R6"/>
<sequence>MEPKEEAISFGSFIESVTTACEGKFTNSGTLIRKSITTEVAETSNTNIKWSASKPQVDGVKISGNFIISSEEDLLLWIKTLANLGGVIAGLYLEIMDPKAE</sequence>
<dbReference type="EMBL" id="LAVV01007494">
    <property type="protein sequence ID" value="KNZ55753.1"/>
    <property type="molecule type" value="Genomic_DNA"/>
</dbReference>
<reference evidence="1 2" key="1">
    <citation type="submission" date="2015-08" db="EMBL/GenBank/DDBJ databases">
        <title>Next Generation Sequencing and Analysis of the Genome of Puccinia sorghi L Schw, the Causal Agent of Maize Common Rust.</title>
        <authorList>
            <person name="Rochi L."/>
            <person name="Burguener G."/>
            <person name="Darino M."/>
            <person name="Turjanski A."/>
            <person name="Kreff E."/>
            <person name="Dieguez M.J."/>
            <person name="Sacco F."/>
        </authorList>
    </citation>
    <scope>NUCLEOTIDE SEQUENCE [LARGE SCALE GENOMIC DNA]</scope>
    <source>
        <strain evidence="1 2">RO10H11247</strain>
    </source>
</reference>
<keyword evidence="2" id="KW-1185">Reference proteome</keyword>
<dbReference type="VEuPathDB" id="FungiDB:VP01_2593g3"/>
<evidence type="ECO:0000313" key="1">
    <source>
        <dbReference type="EMBL" id="KNZ55753.1"/>
    </source>
</evidence>
<proteinExistence type="predicted"/>
<comment type="caution">
    <text evidence="1">The sequence shown here is derived from an EMBL/GenBank/DDBJ whole genome shotgun (WGS) entry which is preliminary data.</text>
</comment>
<gene>
    <name evidence="1" type="ORF">VP01_2593g3</name>
</gene>
<evidence type="ECO:0000313" key="2">
    <source>
        <dbReference type="Proteomes" id="UP000037035"/>
    </source>
</evidence>
<dbReference type="Proteomes" id="UP000037035">
    <property type="component" value="Unassembled WGS sequence"/>
</dbReference>
<organism evidence="1 2">
    <name type="scientific">Puccinia sorghi</name>
    <dbReference type="NCBI Taxonomy" id="27349"/>
    <lineage>
        <taxon>Eukaryota</taxon>
        <taxon>Fungi</taxon>
        <taxon>Dikarya</taxon>
        <taxon>Basidiomycota</taxon>
        <taxon>Pucciniomycotina</taxon>
        <taxon>Pucciniomycetes</taxon>
        <taxon>Pucciniales</taxon>
        <taxon>Pucciniaceae</taxon>
        <taxon>Puccinia</taxon>
    </lineage>
</organism>
<protein>
    <submittedName>
        <fullName evidence="1">Uncharacterized protein</fullName>
    </submittedName>
</protein>
<name>A0A0L6V4R6_9BASI</name>